<feature type="transmembrane region" description="Helical" evidence="10">
    <location>
        <begin position="369"/>
        <end position="392"/>
    </location>
</feature>
<dbReference type="InterPro" id="IPR018422">
    <property type="entry name" value="Cation/H_exchanger_CPA1"/>
</dbReference>
<keyword evidence="5 10" id="KW-1133">Transmembrane helix</keyword>
<dbReference type="Pfam" id="PF00999">
    <property type="entry name" value="Na_H_Exchanger"/>
    <property type="match status" value="1"/>
</dbReference>
<evidence type="ECO:0000256" key="3">
    <source>
        <dbReference type="ARBA" id="ARBA00022475"/>
    </source>
</evidence>
<keyword evidence="2" id="KW-0813">Transport</keyword>
<keyword evidence="13" id="KW-1185">Reference proteome</keyword>
<dbReference type="InterPro" id="IPR006153">
    <property type="entry name" value="Cation/H_exchanger_TM"/>
</dbReference>
<dbReference type="GO" id="GO:0015386">
    <property type="term" value="F:potassium:proton antiporter activity"/>
    <property type="evidence" value="ECO:0007669"/>
    <property type="project" value="TreeGrafter"/>
</dbReference>
<proteinExistence type="predicted"/>
<feature type="transmembrane region" description="Helical" evidence="10">
    <location>
        <begin position="80"/>
        <end position="99"/>
    </location>
</feature>
<keyword evidence="4 10" id="KW-0812">Transmembrane</keyword>
<gene>
    <name evidence="12" type="ORF">FC80_GL000138</name>
</gene>
<keyword evidence="8 10" id="KW-0472">Membrane</keyword>
<protein>
    <submittedName>
        <fullName evidence="12">NhaP-type Na+ H+ and K+ H+ antiporter</fullName>
    </submittedName>
</protein>
<dbReference type="PATRIC" id="fig|1423729.3.peg.140"/>
<dbReference type="Proteomes" id="UP000051131">
    <property type="component" value="Unassembled WGS sequence"/>
</dbReference>
<feature type="transmembrane region" description="Helical" evidence="10">
    <location>
        <begin position="334"/>
        <end position="357"/>
    </location>
</feature>
<dbReference type="STRING" id="1423729.FC80_GL000138"/>
<evidence type="ECO:0000256" key="9">
    <source>
        <dbReference type="ARBA" id="ARBA00023201"/>
    </source>
</evidence>
<dbReference type="GO" id="GO:0005886">
    <property type="term" value="C:plasma membrane"/>
    <property type="evidence" value="ECO:0007669"/>
    <property type="project" value="UniProtKB-SubCell"/>
</dbReference>
<comment type="subcellular location">
    <subcellularLocation>
        <location evidence="1">Cell membrane</location>
        <topology evidence="1">Multi-pass membrane protein</topology>
    </subcellularLocation>
</comment>
<evidence type="ECO:0000256" key="2">
    <source>
        <dbReference type="ARBA" id="ARBA00022448"/>
    </source>
</evidence>
<feature type="domain" description="Cation/H+ exchanger transmembrane" evidence="11">
    <location>
        <begin position="6"/>
        <end position="392"/>
    </location>
</feature>
<evidence type="ECO:0000256" key="5">
    <source>
        <dbReference type="ARBA" id="ARBA00022989"/>
    </source>
</evidence>
<dbReference type="GO" id="GO:0098719">
    <property type="term" value="P:sodium ion import across plasma membrane"/>
    <property type="evidence" value="ECO:0007669"/>
    <property type="project" value="TreeGrafter"/>
</dbReference>
<evidence type="ECO:0000256" key="4">
    <source>
        <dbReference type="ARBA" id="ARBA00022692"/>
    </source>
</evidence>
<feature type="transmembrane region" description="Helical" evidence="10">
    <location>
        <begin position="25"/>
        <end position="43"/>
    </location>
</feature>
<feature type="transmembrane region" description="Helical" evidence="10">
    <location>
        <begin position="171"/>
        <end position="196"/>
    </location>
</feature>
<organism evidence="12 13">
    <name type="scientific">Liquorilactobacillus cacaonum DSM 21116</name>
    <dbReference type="NCBI Taxonomy" id="1423729"/>
    <lineage>
        <taxon>Bacteria</taxon>
        <taxon>Bacillati</taxon>
        <taxon>Bacillota</taxon>
        <taxon>Bacilli</taxon>
        <taxon>Lactobacillales</taxon>
        <taxon>Lactobacillaceae</taxon>
        <taxon>Liquorilactobacillus</taxon>
    </lineage>
</organism>
<evidence type="ECO:0000313" key="12">
    <source>
        <dbReference type="EMBL" id="KRM91958.1"/>
    </source>
</evidence>
<keyword evidence="9" id="KW-0739">Sodium transport</keyword>
<comment type="caution">
    <text evidence="12">The sequence shown here is derived from an EMBL/GenBank/DDBJ whole genome shotgun (WGS) entry which is preliminary data.</text>
</comment>
<accession>A0A0R2CVP4</accession>
<dbReference type="EMBL" id="AYZE01000008">
    <property type="protein sequence ID" value="KRM91958.1"/>
    <property type="molecule type" value="Genomic_DNA"/>
</dbReference>
<evidence type="ECO:0000259" key="11">
    <source>
        <dbReference type="Pfam" id="PF00999"/>
    </source>
</evidence>
<dbReference type="PANTHER" id="PTHR10110">
    <property type="entry name" value="SODIUM/HYDROGEN EXCHANGER"/>
    <property type="match status" value="1"/>
</dbReference>
<dbReference type="GO" id="GO:0051453">
    <property type="term" value="P:regulation of intracellular pH"/>
    <property type="evidence" value="ECO:0007669"/>
    <property type="project" value="TreeGrafter"/>
</dbReference>
<name>A0A0R2CVP4_9LACO</name>
<feature type="transmembrane region" description="Helical" evidence="10">
    <location>
        <begin position="304"/>
        <end position="322"/>
    </location>
</feature>
<evidence type="ECO:0000256" key="1">
    <source>
        <dbReference type="ARBA" id="ARBA00004651"/>
    </source>
</evidence>
<dbReference type="AlphaFoldDB" id="A0A0R2CVP4"/>
<evidence type="ECO:0000256" key="7">
    <source>
        <dbReference type="ARBA" id="ARBA00023065"/>
    </source>
</evidence>
<feature type="transmembrane region" description="Helical" evidence="10">
    <location>
        <begin position="268"/>
        <end position="292"/>
    </location>
</feature>
<dbReference type="GO" id="GO:0015385">
    <property type="term" value="F:sodium:proton antiporter activity"/>
    <property type="evidence" value="ECO:0007669"/>
    <property type="project" value="InterPro"/>
</dbReference>
<keyword evidence="7" id="KW-0406">Ion transport</keyword>
<reference evidence="12 13" key="1">
    <citation type="journal article" date="2015" name="Genome Announc.">
        <title>Expanding the biotechnology potential of lactobacilli through comparative genomics of 213 strains and associated genera.</title>
        <authorList>
            <person name="Sun Z."/>
            <person name="Harris H.M."/>
            <person name="McCann A."/>
            <person name="Guo C."/>
            <person name="Argimon S."/>
            <person name="Zhang W."/>
            <person name="Yang X."/>
            <person name="Jeffery I.B."/>
            <person name="Cooney J.C."/>
            <person name="Kagawa T.F."/>
            <person name="Liu W."/>
            <person name="Song Y."/>
            <person name="Salvetti E."/>
            <person name="Wrobel A."/>
            <person name="Rasinkangas P."/>
            <person name="Parkhill J."/>
            <person name="Rea M.C."/>
            <person name="O'Sullivan O."/>
            <person name="Ritari J."/>
            <person name="Douillard F.P."/>
            <person name="Paul Ross R."/>
            <person name="Yang R."/>
            <person name="Briner A.E."/>
            <person name="Felis G.E."/>
            <person name="de Vos W.M."/>
            <person name="Barrangou R."/>
            <person name="Klaenhammer T.R."/>
            <person name="Caufield P.W."/>
            <person name="Cui Y."/>
            <person name="Zhang H."/>
            <person name="O'Toole P.W."/>
        </authorList>
    </citation>
    <scope>NUCLEOTIDE SEQUENCE [LARGE SCALE GENOMIC DNA]</scope>
    <source>
        <strain evidence="12 13">DSM 21116</strain>
    </source>
</reference>
<evidence type="ECO:0000313" key="13">
    <source>
        <dbReference type="Proteomes" id="UP000051131"/>
    </source>
</evidence>
<evidence type="ECO:0000256" key="8">
    <source>
        <dbReference type="ARBA" id="ARBA00023136"/>
    </source>
</evidence>
<keyword evidence="6" id="KW-0915">Sodium</keyword>
<dbReference type="PANTHER" id="PTHR10110:SF86">
    <property type="entry name" value="SODIUM_HYDROGEN EXCHANGER 7"/>
    <property type="match status" value="1"/>
</dbReference>
<evidence type="ECO:0000256" key="10">
    <source>
        <dbReference type="SAM" id="Phobius"/>
    </source>
</evidence>
<sequence length="683" mass="77350">MLGVIITVIIANFLAQRFEFMPQALWQIFLGIIIAIIPELAKIEIDLNPEWFMVLIIAPLLFYEGQQTKIKIVSKNIKEIVQLAVVLAFITIFCLTFSLKILFEWPIALALALASIATPTDATALESVKEGLEMPFKSEQALTFESMFNDATGLVALEFAGILASTGKFSAVASIIKFLTVSLGGAVFGIISALIIVRIRQGLLRKQLNDLTGHIMLQILTPLIIYMLAEELHVSGIIAVVIAGIFHREEQDRTLLQSSQMINLVNQFWKLLTDLLNGVVFVILGTTIVKIFAFESSFLELAKFLEIAFVLYIIMFLVRFGYIFKKVKKYKPAAIFAIGGVHGTVTLALALTIPVTLGIAESSTVVQELLVIAVFLILLSILVPLFILPVILEKKKMGYSVVELRNARTELANLATNYIDQQEIDKSLKKGLLLRVHSQMGYDVKVDDSIWQEINNQLNKKSDEAIRSARAQGTLSIDAVNLWDKMVLGNMQIKKKTIKKRHVYIEVIKYSLINLIRKFFRKNTIEDEIKRTKREISRLEKKNDKVKPVTKKNKIMKKIKMYKRRLYLLKNYANVDQRSRWINAYDELEEFLKPINNEFISQLEKQELDMGIIVALKQSILAQQTRMQRSLAAKETENTELSKVLQYELTQISLMVQNNKISSEVGKQLYNEVAAAQNLVFAS</sequence>
<evidence type="ECO:0000256" key="6">
    <source>
        <dbReference type="ARBA" id="ARBA00023053"/>
    </source>
</evidence>
<keyword evidence="3" id="KW-1003">Cell membrane</keyword>